<name>A0A0N0NPG2_9EURO</name>
<organism evidence="7 8">
    <name type="scientific">Cyphellophora attinorum</name>
    <dbReference type="NCBI Taxonomy" id="1664694"/>
    <lineage>
        <taxon>Eukaryota</taxon>
        <taxon>Fungi</taxon>
        <taxon>Dikarya</taxon>
        <taxon>Ascomycota</taxon>
        <taxon>Pezizomycotina</taxon>
        <taxon>Eurotiomycetes</taxon>
        <taxon>Chaetothyriomycetidae</taxon>
        <taxon>Chaetothyriales</taxon>
        <taxon>Cyphellophoraceae</taxon>
        <taxon>Cyphellophora</taxon>
    </lineage>
</organism>
<evidence type="ECO:0000256" key="3">
    <source>
        <dbReference type="ARBA" id="ARBA00023125"/>
    </source>
</evidence>
<feature type="domain" description="Xylanolytic transcriptional activator regulatory" evidence="6">
    <location>
        <begin position="231"/>
        <end position="288"/>
    </location>
</feature>
<dbReference type="Proteomes" id="UP000038010">
    <property type="component" value="Unassembled WGS sequence"/>
</dbReference>
<dbReference type="RefSeq" id="XP_018002651.1">
    <property type="nucleotide sequence ID" value="XM_018141661.1"/>
</dbReference>
<evidence type="ECO:0000256" key="4">
    <source>
        <dbReference type="ARBA" id="ARBA00023163"/>
    </source>
</evidence>
<evidence type="ECO:0000256" key="5">
    <source>
        <dbReference type="ARBA" id="ARBA00023242"/>
    </source>
</evidence>
<dbReference type="GO" id="GO:0008270">
    <property type="term" value="F:zinc ion binding"/>
    <property type="evidence" value="ECO:0007669"/>
    <property type="project" value="InterPro"/>
</dbReference>
<evidence type="ECO:0000313" key="8">
    <source>
        <dbReference type="Proteomes" id="UP000038010"/>
    </source>
</evidence>
<keyword evidence="8" id="KW-1185">Reference proteome</keyword>
<dbReference type="GO" id="GO:0006351">
    <property type="term" value="P:DNA-templated transcription"/>
    <property type="evidence" value="ECO:0007669"/>
    <property type="project" value="InterPro"/>
</dbReference>
<dbReference type="AlphaFoldDB" id="A0A0N0NPG2"/>
<comment type="caution">
    <text evidence="7">The sequence shown here is derived from an EMBL/GenBank/DDBJ whole genome shotgun (WGS) entry which is preliminary data.</text>
</comment>
<dbReference type="Pfam" id="PF04082">
    <property type="entry name" value="Fungal_trans"/>
    <property type="match status" value="1"/>
</dbReference>
<gene>
    <name evidence="7" type="ORF">AB675_1748</name>
</gene>
<dbReference type="PANTHER" id="PTHR47171">
    <property type="entry name" value="FARA-RELATED"/>
    <property type="match status" value="1"/>
</dbReference>
<dbReference type="InterPro" id="IPR007219">
    <property type="entry name" value="XnlR_reg_dom"/>
</dbReference>
<reference evidence="7 8" key="1">
    <citation type="submission" date="2015-06" db="EMBL/GenBank/DDBJ databases">
        <title>Draft genome of the ant-associated black yeast Phialophora attae CBS 131958.</title>
        <authorList>
            <person name="Moreno L.F."/>
            <person name="Stielow B.J."/>
            <person name="de Hoog S."/>
            <person name="Vicente V.A."/>
            <person name="Weiss V.A."/>
            <person name="de Vries M."/>
            <person name="Cruz L.M."/>
            <person name="Souza E.M."/>
        </authorList>
    </citation>
    <scope>NUCLEOTIDE SEQUENCE [LARGE SCALE GENOMIC DNA]</scope>
    <source>
        <strain evidence="7 8">CBS 131958</strain>
    </source>
</reference>
<keyword evidence="5" id="KW-0539">Nucleus</keyword>
<dbReference type="GeneID" id="28733541"/>
<accession>A0A0N0NPG2</accession>
<keyword evidence="1" id="KW-0862">Zinc</keyword>
<dbReference type="CDD" id="cd12148">
    <property type="entry name" value="fungal_TF_MHR"/>
    <property type="match status" value="1"/>
</dbReference>
<dbReference type="VEuPathDB" id="FungiDB:AB675_1748"/>
<evidence type="ECO:0000259" key="6">
    <source>
        <dbReference type="SMART" id="SM00906"/>
    </source>
</evidence>
<dbReference type="InterPro" id="IPR052073">
    <property type="entry name" value="Amide_Lactam_Regulators"/>
</dbReference>
<keyword evidence="2" id="KW-0805">Transcription regulation</keyword>
<dbReference type="EMBL" id="LFJN01000006">
    <property type="protein sequence ID" value="KPI42688.1"/>
    <property type="molecule type" value="Genomic_DNA"/>
</dbReference>
<protein>
    <submittedName>
        <fullName evidence="7">Acetamidase regulatory protein</fullName>
    </submittedName>
</protein>
<keyword evidence="3" id="KW-0238">DNA-binding</keyword>
<dbReference type="GO" id="GO:0003677">
    <property type="term" value="F:DNA binding"/>
    <property type="evidence" value="ECO:0007669"/>
    <property type="project" value="UniProtKB-KW"/>
</dbReference>
<evidence type="ECO:0000313" key="7">
    <source>
        <dbReference type="EMBL" id="KPI42688.1"/>
    </source>
</evidence>
<dbReference type="OrthoDB" id="39175at2759"/>
<evidence type="ECO:0000256" key="1">
    <source>
        <dbReference type="ARBA" id="ARBA00022833"/>
    </source>
</evidence>
<keyword evidence="4" id="KW-0804">Transcription</keyword>
<dbReference type="SMART" id="SM00906">
    <property type="entry name" value="Fungal_trans"/>
    <property type="match status" value="1"/>
</dbReference>
<proteinExistence type="predicted"/>
<evidence type="ECO:0000256" key="2">
    <source>
        <dbReference type="ARBA" id="ARBA00023015"/>
    </source>
</evidence>
<sequence length="599" mass="65838">MPSRAEEVVRAESESGELFDDVASVNAQTALTRFYHDSINASSWTIFDENSNVRIAYIGAPVSNLAALVGEERTTAGYLSKALHYPFPSTKAPLPWKPPKTMPLLKWYSSGLADDISALPSKELRDDMIDAFFRDVHPGFPVLEAAQFMAQYRDATNPPPLLLYQAVLLVGAHVSKHPVVSKSRSLIKMALFRRAKALFDLHYENNRMHLVQAALLFTWHFESSDDVSSNAYYWVGIACRIAFGLGMHRDLSSSAVSNMPLNDPLHHGRPLSIHLDDCDQPPLTMDDFCEKDQPPADEAGVHYCIQSVALCIIIASLMSSTSPAAFRRYKAEPPSFASTLASLGSKLAAWYLDVSPAISTTSPQPQFWSLQLQLHYNMALLYLHRLPGSAGVQIDAAQERASSEASQNAASAIVTTFKDIMENGAAKQCWFTASPTLLAAAIQTSREARVAVKSNMLVLATQAQAQLERLLPLIRSVSEYWGGADAVLHLYKGLSDELKQQLRSALLPQAQLQPIESAPENLSFCRSFDACDAVSAGPEYTPTYSSHLGDQWRSLFGAGEPGEFIDANLADIEGWFTPPSSRSFPNGSMLEPRSLRTHE</sequence>
<dbReference type="PANTHER" id="PTHR47171:SF4">
    <property type="entry name" value="ACETAMIDASE REGULATORY PROTEIN"/>
    <property type="match status" value="1"/>
</dbReference>